<dbReference type="AlphaFoldDB" id="A0A0A1T3Q1"/>
<dbReference type="Proteomes" id="UP000039046">
    <property type="component" value="Unassembled WGS sequence"/>
</dbReference>
<accession>A0A0A1T3Q1</accession>
<gene>
    <name evidence="3" type="ORF">VHEMI00178</name>
</gene>
<sequence>MRVSLLATALATASVAVASLPGGGDLNPPTIDVSRVVTTIGNTPSTNSVAPIATPSSSTSSTSAPHTVSTHVAPSTDVSSTPSSHQAPNATSSKPADQTGGAILPHMQGSMVGLLGFCIMSLIML</sequence>
<evidence type="ECO:0000313" key="4">
    <source>
        <dbReference type="Proteomes" id="UP000039046"/>
    </source>
</evidence>
<name>A0A0A1T3Q1_9HYPO</name>
<organism evidence="3 4">
    <name type="scientific">[Torrubiella] hemipterigena</name>
    <dbReference type="NCBI Taxonomy" id="1531966"/>
    <lineage>
        <taxon>Eukaryota</taxon>
        <taxon>Fungi</taxon>
        <taxon>Dikarya</taxon>
        <taxon>Ascomycota</taxon>
        <taxon>Pezizomycotina</taxon>
        <taxon>Sordariomycetes</taxon>
        <taxon>Hypocreomycetidae</taxon>
        <taxon>Hypocreales</taxon>
        <taxon>Clavicipitaceae</taxon>
        <taxon>Clavicipitaceae incertae sedis</taxon>
        <taxon>'Torrubiella' clade</taxon>
    </lineage>
</organism>
<dbReference type="EMBL" id="CDHN01000001">
    <property type="protein sequence ID" value="CEJ79969.1"/>
    <property type="molecule type" value="Genomic_DNA"/>
</dbReference>
<protein>
    <submittedName>
        <fullName evidence="3">Uncharacterized protein</fullName>
    </submittedName>
</protein>
<feature type="region of interest" description="Disordered" evidence="1">
    <location>
        <begin position="41"/>
        <end position="102"/>
    </location>
</feature>
<keyword evidence="4" id="KW-1185">Reference proteome</keyword>
<evidence type="ECO:0000256" key="1">
    <source>
        <dbReference type="SAM" id="MobiDB-lite"/>
    </source>
</evidence>
<evidence type="ECO:0000313" key="3">
    <source>
        <dbReference type="EMBL" id="CEJ79969.1"/>
    </source>
</evidence>
<reference evidence="3 4" key="1">
    <citation type="journal article" date="2015" name="Genome Announc.">
        <title>Draft Genome Sequence and Gene Annotation of the Entomopathogenic Fungus Verticillium hemipterigenum.</title>
        <authorList>
            <person name="Horn F."/>
            <person name="Habel A."/>
            <person name="Scharf D.H."/>
            <person name="Dworschak J."/>
            <person name="Brakhage A.A."/>
            <person name="Guthke R."/>
            <person name="Hertweck C."/>
            <person name="Linde J."/>
        </authorList>
    </citation>
    <scope>NUCLEOTIDE SEQUENCE [LARGE SCALE GENOMIC DNA]</scope>
</reference>
<feature type="compositionally biased region" description="Polar residues" evidence="1">
    <location>
        <begin position="76"/>
        <end position="96"/>
    </location>
</feature>
<feature type="compositionally biased region" description="Low complexity" evidence="1">
    <location>
        <begin position="48"/>
        <end position="72"/>
    </location>
</feature>
<evidence type="ECO:0000256" key="2">
    <source>
        <dbReference type="SAM" id="SignalP"/>
    </source>
</evidence>
<dbReference type="HOGENOM" id="CLU_152664_0_0_1"/>
<feature type="chain" id="PRO_5001978837" evidence="2">
    <location>
        <begin position="19"/>
        <end position="125"/>
    </location>
</feature>
<feature type="signal peptide" evidence="2">
    <location>
        <begin position="1"/>
        <end position="18"/>
    </location>
</feature>
<keyword evidence="2" id="KW-0732">Signal</keyword>
<dbReference type="OrthoDB" id="4906367at2759"/>
<proteinExistence type="predicted"/>